<dbReference type="InterPro" id="IPR000160">
    <property type="entry name" value="GGDEF_dom"/>
</dbReference>
<dbReference type="InterPro" id="IPR050706">
    <property type="entry name" value="Cyclic-di-GMP_PDE-like"/>
</dbReference>
<dbReference type="EMBL" id="PGGN01000003">
    <property type="protein sequence ID" value="PSH56999.1"/>
    <property type="molecule type" value="Genomic_DNA"/>
</dbReference>
<dbReference type="SUPFAM" id="SSF55781">
    <property type="entry name" value="GAF domain-like"/>
    <property type="match status" value="1"/>
</dbReference>
<protein>
    <submittedName>
        <fullName evidence="3">Diguanylate cyclase</fullName>
    </submittedName>
</protein>
<comment type="caution">
    <text evidence="3">The sequence shown here is derived from an EMBL/GenBank/DDBJ whole genome shotgun (WGS) entry which is preliminary data.</text>
</comment>
<dbReference type="AlphaFoldDB" id="A0A2P7ARZ6"/>
<feature type="domain" description="EAL" evidence="1">
    <location>
        <begin position="346"/>
        <end position="601"/>
    </location>
</feature>
<accession>A0A2P7ARZ6</accession>
<dbReference type="Pfam" id="PF13185">
    <property type="entry name" value="GAF_2"/>
    <property type="match status" value="1"/>
</dbReference>
<dbReference type="InterPro" id="IPR003018">
    <property type="entry name" value="GAF"/>
</dbReference>
<reference evidence="4" key="1">
    <citation type="submission" date="2017-11" db="EMBL/GenBank/DDBJ databases">
        <authorList>
            <person name="Kuznetsova I."/>
            <person name="Sazanova A."/>
            <person name="Chirak E."/>
            <person name="Safronova V."/>
            <person name="Willems A."/>
        </authorList>
    </citation>
    <scope>NUCLEOTIDE SEQUENCE [LARGE SCALE GENOMIC DNA]</scope>
    <source>
        <strain evidence="4">PEPV15</strain>
    </source>
</reference>
<dbReference type="PANTHER" id="PTHR33121">
    <property type="entry name" value="CYCLIC DI-GMP PHOSPHODIESTERASE PDEF"/>
    <property type="match status" value="1"/>
</dbReference>
<dbReference type="Proteomes" id="UP000241158">
    <property type="component" value="Unassembled WGS sequence"/>
</dbReference>
<dbReference type="SMART" id="SM00267">
    <property type="entry name" value="GGDEF"/>
    <property type="match status" value="1"/>
</dbReference>
<evidence type="ECO:0000259" key="1">
    <source>
        <dbReference type="PROSITE" id="PS50883"/>
    </source>
</evidence>
<dbReference type="Pfam" id="PF00563">
    <property type="entry name" value="EAL"/>
    <property type="match status" value="1"/>
</dbReference>
<dbReference type="SMART" id="SM00065">
    <property type="entry name" value="GAF"/>
    <property type="match status" value="1"/>
</dbReference>
<evidence type="ECO:0000259" key="2">
    <source>
        <dbReference type="PROSITE" id="PS50887"/>
    </source>
</evidence>
<dbReference type="RefSeq" id="WP_106717766.1">
    <property type="nucleotide sequence ID" value="NZ_JACHXT010000003.1"/>
</dbReference>
<gene>
    <name evidence="3" type="ORF">CU100_17085</name>
</gene>
<dbReference type="Pfam" id="PF00990">
    <property type="entry name" value="GGDEF"/>
    <property type="match status" value="1"/>
</dbReference>
<dbReference type="InterPro" id="IPR029787">
    <property type="entry name" value="Nucleotide_cyclase"/>
</dbReference>
<dbReference type="SUPFAM" id="SSF55073">
    <property type="entry name" value="Nucleotide cyclase"/>
    <property type="match status" value="1"/>
</dbReference>
<evidence type="ECO:0000313" key="3">
    <source>
        <dbReference type="EMBL" id="PSH56999.1"/>
    </source>
</evidence>
<organism evidence="3 4">
    <name type="scientific">Phyllobacterium endophyticum</name>
    <dbReference type="NCBI Taxonomy" id="1149773"/>
    <lineage>
        <taxon>Bacteria</taxon>
        <taxon>Pseudomonadati</taxon>
        <taxon>Pseudomonadota</taxon>
        <taxon>Alphaproteobacteria</taxon>
        <taxon>Hyphomicrobiales</taxon>
        <taxon>Phyllobacteriaceae</taxon>
        <taxon>Phyllobacterium</taxon>
    </lineage>
</organism>
<keyword evidence="4" id="KW-1185">Reference proteome</keyword>
<proteinExistence type="predicted"/>
<dbReference type="InterPro" id="IPR035919">
    <property type="entry name" value="EAL_sf"/>
</dbReference>
<feature type="domain" description="GGDEF" evidence="2">
    <location>
        <begin position="205"/>
        <end position="337"/>
    </location>
</feature>
<dbReference type="InterPro" id="IPR043128">
    <property type="entry name" value="Rev_trsase/Diguanyl_cyclase"/>
</dbReference>
<dbReference type="SUPFAM" id="SSF141868">
    <property type="entry name" value="EAL domain-like"/>
    <property type="match status" value="1"/>
</dbReference>
<dbReference type="PROSITE" id="PS50883">
    <property type="entry name" value="EAL"/>
    <property type="match status" value="1"/>
</dbReference>
<sequence length="615" mass="66572">MKPGVSDLLLHIQNEILEAVASGDTLHDIAGLLCRRIENLVPAIVCSVLTVDPDQKLHPLAGPSLPDAYSEALEGIQAGPNVGSCGTAAYRGEAVIVSDIESDPLWADFKALALPLGLRACWSTPIKSRDGRVVGTFAFYYRTVRTPDELERRIVQTCVHLCAIAIEHEEVQARDYRLAYFDALTGLSNRTRFDETLCGRVHDKAGFGLLLVDIDHLKSVNDTMGHLVGDFLIKSVANMIGKDRPGETAFRLGGDEFAVIIDGVTTAEDLAASAQGILHRTSGPVTAGVDTIFPSVTIGGALFGADGVEANTLRQNADFALYHAKETNRGGYVQFRTELRTSIIDRICAIRTVDAALAEGRITAHYQPIAQLASSEIVGLEALVRITDLKGTVSPAGDFAAAFSDTKIASRVTEIMLNQVASDIREWLDLGIPVEHVGINVTTGDFQYGNLQAKIEACFAKQNVPLKHIVLEVNESVFMGGSDQFVAKAVKRLRDKGLLVALDDFGTGYASLTHLMSFPVDVIKIDRSFVGTLAIGKASSVIVAAIMDMANRLDMRVIAEGIESLEQVRQLSELGCQFGQGYLFGKPVSAADIRELLLEQHRRAHARSGIYPSWY</sequence>
<dbReference type="CDD" id="cd01949">
    <property type="entry name" value="GGDEF"/>
    <property type="match status" value="1"/>
</dbReference>
<dbReference type="PANTHER" id="PTHR33121:SF70">
    <property type="entry name" value="SIGNALING PROTEIN YKOW"/>
    <property type="match status" value="1"/>
</dbReference>
<dbReference type="CDD" id="cd01948">
    <property type="entry name" value="EAL"/>
    <property type="match status" value="1"/>
</dbReference>
<dbReference type="Gene3D" id="3.30.450.40">
    <property type="match status" value="1"/>
</dbReference>
<dbReference type="GO" id="GO:0071111">
    <property type="term" value="F:cyclic-guanylate-specific phosphodiesterase activity"/>
    <property type="evidence" value="ECO:0007669"/>
    <property type="project" value="InterPro"/>
</dbReference>
<dbReference type="SMART" id="SM00052">
    <property type="entry name" value="EAL"/>
    <property type="match status" value="1"/>
</dbReference>
<dbReference type="InterPro" id="IPR001633">
    <property type="entry name" value="EAL_dom"/>
</dbReference>
<dbReference type="InterPro" id="IPR029016">
    <property type="entry name" value="GAF-like_dom_sf"/>
</dbReference>
<evidence type="ECO:0000313" key="4">
    <source>
        <dbReference type="Proteomes" id="UP000241158"/>
    </source>
</evidence>
<dbReference type="Gene3D" id="3.20.20.450">
    <property type="entry name" value="EAL domain"/>
    <property type="match status" value="1"/>
</dbReference>
<dbReference type="PROSITE" id="PS50887">
    <property type="entry name" value="GGDEF"/>
    <property type="match status" value="1"/>
</dbReference>
<dbReference type="Gene3D" id="3.30.70.270">
    <property type="match status" value="1"/>
</dbReference>
<dbReference type="NCBIfam" id="TIGR00254">
    <property type="entry name" value="GGDEF"/>
    <property type="match status" value="1"/>
</dbReference>
<name>A0A2P7ARZ6_9HYPH</name>
<dbReference type="OrthoDB" id="9814202at2"/>